<dbReference type="RefSeq" id="WP_092648510.1">
    <property type="nucleotide sequence ID" value="NZ_LT629792.1"/>
</dbReference>
<dbReference type="EMBL" id="LT629792">
    <property type="protein sequence ID" value="SDT92418.1"/>
    <property type="molecule type" value="Genomic_DNA"/>
</dbReference>
<organism evidence="2 3">
    <name type="scientific">Schaalia radingae</name>
    <dbReference type="NCBI Taxonomy" id="131110"/>
    <lineage>
        <taxon>Bacteria</taxon>
        <taxon>Bacillati</taxon>
        <taxon>Actinomycetota</taxon>
        <taxon>Actinomycetes</taxon>
        <taxon>Actinomycetales</taxon>
        <taxon>Actinomycetaceae</taxon>
        <taxon>Schaalia</taxon>
    </lineage>
</organism>
<feature type="domain" description="Rv2175c C-terminal" evidence="1">
    <location>
        <begin position="61"/>
        <end position="115"/>
    </location>
</feature>
<gene>
    <name evidence="2" type="ORF">SAMN04489714_0938</name>
</gene>
<dbReference type="Pfam" id="PF18367">
    <property type="entry name" value="Rv2175c_C"/>
    <property type="match status" value="1"/>
</dbReference>
<evidence type="ECO:0000313" key="3">
    <source>
        <dbReference type="Proteomes" id="UP000198976"/>
    </source>
</evidence>
<dbReference type="InterPro" id="IPR041098">
    <property type="entry name" value="Rv2175c_C"/>
</dbReference>
<dbReference type="Proteomes" id="UP000198976">
    <property type="component" value="Chromosome I"/>
</dbReference>
<accession>A0ABY0V711</accession>
<name>A0ABY0V711_9ACTO</name>
<protein>
    <recommendedName>
        <fullName evidence="1">Rv2175c C-terminal domain-containing protein</fullName>
    </recommendedName>
</protein>
<sequence>MNEPTDLISVDDAAQLLGIEPRRIKQLVRDRILFTVPGEDGKPAIPREIIVKSEGKWEPLDTLPGTLTVLADGGFSPREAVAWLYTPEAELGQTPMQALLEGRQHRVNAIASMLAW</sequence>
<keyword evidence="3" id="KW-1185">Reference proteome</keyword>
<evidence type="ECO:0000259" key="1">
    <source>
        <dbReference type="Pfam" id="PF18367"/>
    </source>
</evidence>
<reference evidence="2 3" key="1">
    <citation type="submission" date="2016-10" db="EMBL/GenBank/DDBJ databases">
        <authorList>
            <person name="Varghese N."/>
            <person name="Submissions S."/>
        </authorList>
    </citation>
    <scope>NUCLEOTIDE SEQUENCE [LARGE SCALE GENOMIC DNA]</scope>
    <source>
        <strain evidence="2 3">DSM 9169</strain>
    </source>
</reference>
<proteinExistence type="predicted"/>
<evidence type="ECO:0000313" key="2">
    <source>
        <dbReference type="EMBL" id="SDT92418.1"/>
    </source>
</evidence>